<dbReference type="GO" id="GO:0004325">
    <property type="term" value="F:ferrochelatase activity"/>
    <property type="evidence" value="ECO:0007669"/>
    <property type="project" value="UniProtKB-UniRule"/>
</dbReference>
<evidence type="ECO:0000313" key="12">
    <source>
        <dbReference type="Proteomes" id="UP000550401"/>
    </source>
</evidence>
<dbReference type="InterPro" id="IPR033659">
    <property type="entry name" value="Ferrochelatase_N"/>
</dbReference>
<dbReference type="HAMAP" id="MF_00323">
    <property type="entry name" value="Ferrochelatase"/>
    <property type="match status" value="1"/>
</dbReference>
<feature type="binding site" evidence="9">
    <location>
        <position position="211"/>
    </location>
    <ligand>
        <name>Fe(2+)</name>
        <dbReference type="ChEBI" id="CHEBI:29033"/>
    </ligand>
</feature>
<dbReference type="GO" id="GO:0046872">
    <property type="term" value="F:metal ion binding"/>
    <property type="evidence" value="ECO:0007669"/>
    <property type="project" value="UniProtKB-KW"/>
</dbReference>
<dbReference type="Proteomes" id="UP000550401">
    <property type="component" value="Unassembled WGS sequence"/>
</dbReference>
<keyword evidence="3 9" id="KW-0479">Metal-binding</keyword>
<keyword evidence="7 9" id="KW-0627">Porphyrin biosynthesis</keyword>
<evidence type="ECO:0000256" key="1">
    <source>
        <dbReference type="ARBA" id="ARBA00007718"/>
    </source>
</evidence>
<dbReference type="EMBL" id="JACGXL010000002">
    <property type="protein sequence ID" value="MBA8887291.1"/>
    <property type="molecule type" value="Genomic_DNA"/>
</dbReference>
<gene>
    <name evidence="9" type="primary">hemH</name>
    <name evidence="11" type="ORF">FHW12_001505</name>
</gene>
<dbReference type="GO" id="GO:0006783">
    <property type="term" value="P:heme biosynthetic process"/>
    <property type="evidence" value="ECO:0007669"/>
    <property type="project" value="UniProtKB-UniRule"/>
</dbReference>
<comment type="subcellular location">
    <subcellularLocation>
        <location evidence="9 10">Cytoplasm</location>
    </subcellularLocation>
</comment>
<dbReference type="PANTHER" id="PTHR11108:SF1">
    <property type="entry name" value="FERROCHELATASE, MITOCHONDRIAL"/>
    <property type="match status" value="1"/>
</dbReference>
<reference evidence="11 12" key="1">
    <citation type="submission" date="2020-07" db="EMBL/GenBank/DDBJ databases">
        <title>Genomic Encyclopedia of Type Strains, Phase IV (KMG-V): Genome sequencing to study the core and pangenomes of soil and plant-associated prokaryotes.</title>
        <authorList>
            <person name="Whitman W."/>
        </authorList>
    </citation>
    <scope>NUCLEOTIDE SEQUENCE [LARGE SCALE GENOMIC DNA]</scope>
    <source>
        <strain evidence="11 12">RH2WT43</strain>
    </source>
</reference>
<evidence type="ECO:0000256" key="3">
    <source>
        <dbReference type="ARBA" id="ARBA00022723"/>
    </source>
</evidence>
<dbReference type="SUPFAM" id="SSF53800">
    <property type="entry name" value="Chelatase"/>
    <property type="match status" value="1"/>
</dbReference>
<comment type="similarity">
    <text evidence="1 9 10">Belongs to the ferrochelatase family.</text>
</comment>
<evidence type="ECO:0000256" key="4">
    <source>
        <dbReference type="ARBA" id="ARBA00023004"/>
    </source>
</evidence>
<evidence type="ECO:0000256" key="8">
    <source>
        <dbReference type="ARBA" id="ARBA00024536"/>
    </source>
</evidence>
<evidence type="ECO:0000256" key="10">
    <source>
        <dbReference type="RuleBase" id="RU000607"/>
    </source>
</evidence>
<dbReference type="NCBIfam" id="TIGR00109">
    <property type="entry name" value="hemH"/>
    <property type="match status" value="1"/>
</dbReference>
<evidence type="ECO:0000256" key="6">
    <source>
        <dbReference type="ARBA" id="ARBA00023239"/>
    </source>
</evidence>
<keyword evidence="6 9" id="KW-0456">Lyase</keyword>
<comment type="catalytic activity">
    <reaction evidence="9 10">
        <text>heme b + 2 H(+) = protoporphyrin IX + Fe(2+)</text>
        <dbReference type="Rhea" id="RHEA:22584"/>
        <dbReference type="ChEBI" id="CHEBI:15378"/>
        <dbReference type="ChEBI" id="CHEBI:29033"/>
        <dbReference type="ChEBI" id="CHEBI:57306"/>
        <dbReference type="ChEBI" id="CHEBI:60344"/>
        <dbReference type="EC" id="4.98.1.1"/>
    </reaction>
</comment>
<comment type="pathway">
    <text evidence="9 10">Porphyrin-containing compound metabolism; protoheme biosynthesis; protoheme from protoporphyrin-IX: step 1/1.</text>
</comment>
<dbReference type="Gene3D" id="3.40.50.1400">
    <property type="match status" value="2"/>
</dbReference>
<evidence type="ECO:0000256" key="9">
    <source>
        <dbReference type="HAMAP-Rule" id="MF_00323"/>
    </source>
</evidence>
<dbReference type="InterPro" id="IPR001015">
    <property type="entry name" value="Ferrochelatase"/>
</dbReference>
<dbReference type="CDD" id="cd03411">
    <property type="entry name" value="Ferrochelatase_N"/>
    <property type="match status" value="1"/>
</dbReference>
<keyword evidence="12" id="KW-1185">Reference proteome</keyword>
<evidence type="ECO:0000256" key="2">
    <source>
        <dbReference type="ARBA" id="ARBA00022490"/>
    </source>
</evidence>
<comment type="caution">
    <text evidence="11">The sequence shown here is derived from an EMBL/GenBank/DDBJ whole genome shotgun (WGS) entry which is preliminary data.</text>
</comment>
<dbReference type="AlphaFoldDB" id="A0A839F518"/>
<name>A0A839F518_9GAMM</name>
<organism evidence="11 12">
    <name type="scientific">Dokdonella fugitiva</name>
    <dbReference type="NCBI Taxonomy" id="328517"/>
    <lineage>
        <taxon>Bacteria</taxon>
        <taxon>Pseudomonadati</taxon>
        <taxon>Pseudomonadota</taxon>
        <taxon>Gammaproteobacteria</taxon>
        <taxon>Lysobacterales</taxon>
        <taxon>Rhodanobacteraceae</taxon>
        <taxon>Dokdonella</taxon>
    </lineage>
</organism>
<dbReference type="UniPathway" id="UPA00252">
    <property type="reaction ID" value="UER00325"/>
</dbReference>
<keyword evidence="5 9" id="KW-0350">Heme biosynthesis</keyword>
<comment type="catalytic activity">
    <reaction evidence="8">
        <text>Fe-coproporphyrin III + 2 H(+) = coproporphyrin III + Fe(2+)</text>
        <dbReference type="Rhea" id="RHEA:49572"/>
        <dbReference type="ChEBI" id="CHEBI:15378"/>
        <dbReference type="ChEBI" id="CHEBI:29033"/>
        <dbReference type="ChEBI" id="CHEBI:68438"/>
        <dbReference type="ChEBI" id="CHEBI:131725"/>
        <dbReference type="EC" id="4.99.1.9"/>
    </reaction>
    <physiologicalReaction direction="right-to-left" evidence="8">
        <dbReference type="Rhea" id="RHEA:49574"/>
    </physiologicalReaction>
</comment>
<proteinExistence type="inferred from homology"/>
<protein>
    <recommendedName>
        <fullName evidence="9 10">Ferrochelatase</fullName>
        <ecNumber evidence="9 10">4.98.1.1</ecNumber>
    </recommendedName>
    <alternativeName>
        <fullName evidence="9">Heme synthase</fullName>
    </alternativeName>
    <alternativeName>
        <fullName evidence="9">Protoheme ferro-lyase</fullName>
    </alternativeName>
</protein>
<sequence length="371" mass="41700">MPRYFGLSNHRHGDPVAAGVLLVNLGTPDAPTPRAVRRYLAEFLADPRVVELPRWLWRTILHGYVLRVRPARSAALYQRIWTPEGSPLATGTDALAQRLQAALRAQRPGPILVRHAMRYGRPGLRAALRDFAAAGVRRLIVLPLFPQYSATTTASVFDAVAREFAGWRWPPELRFVNDYHAEPLYIEALARSVEAHWQRHGRAQRLLLSFHGIPEKNLHHGDPYYCQCQATARRLRERLGLDESDLVVTFQSRVGRAKWLQPYTDMTLGTLPAEGVGHVQVLCPGFAVDCLETLEEIAIGNHARFLHAGGERFDYIPALNAGDDHVTALAELVLRHGQGWSEFDPGWDATRANAQLAAARTRHERIRDAQR</sequence>
<dbReference type="InterPro" id="IPR019772">
    <property type="entry name" value="Ferrochelatase_AS"/>
</dbReference>
<dbReference type="RefSeq" id="WP_182530374.1">
    <property type="nucleotide sequence ID" value="NZ_JACGXL010000002.1"/>
</dbReference>
<dbReference type="CDD" id="cd00419">
    <property type="entry name" value="Ferrochelatase_C"/>
    <property type="match status" value="1"/>
</dbReference>
<dbReference type="GO" id="GO:0005737">
    <property type="term" value="C:cytoplasm"/>
    <property type="evidence" value="ECO:0007669"/>
    <property type="project" value="UniProtKB-SubCell"/>
</dbReference>
<accession>A0A839F518</accession>
<dbReference type="FunFam" id="3.40.50.1400:FF:000002">
    <property type="entry name" value="Ferrochelatase"/>
    <property type="match status" value="1"/>
</dbReference>
<evidence type="ECO:0000313" key="11">
    <source>
        <dbReference type="EMBL" id="MBA8887291.1"/>
    </source>
</evidence>
<keyword evidence="2 9" id="KW-0963">Cytoplasm</keyword>
<dbReference type="EC" id="4.98.1.1" evidence="9 10"/>
<comment type="function">
    <text evidence="9 10">Catalyzes the ferrous insertion into protoporphyrin IX.</text>
</comment>
<dbReference type="Pfam" id="PF00762">
    <property type="entry name" value="Ferrochelatase"/>
    <property type="match status" value="1"/>
</dbReference>
<evidence type="ECO:0000256" key="7">
    <source>
        <dbReference type="ARBA" id="ARBA00023244"/>
    </source>
</evidence>
<dbReference type="InterPro" id="IPR033644">
    <property type="entry name" value="Ferrochelatase_C"/>
</dbReference>
<dbReference type="PROSITE" id="PS00534">
    <property type="entry name" value="FERROCHELATASE"/>
    <property type="match status" value="1"/>
</dbReference>
<feature type="binding site" evidence="9">
    <location>
        <position position="292"/>
    </location>
    <ligand>
        <name>Fe(2+)</name>
        <dbReference type="ChEBI" id="CHEBI:29033"/>
    </ligand>
</feature>
<evidence type="ECO:0000256" key="5">
    <source>
        <dbReference type="ARBA" id="ARBA00023133"/>
    </source>
</evidence>
<dbReference type="PANTHER" id="PTHR11108">
    <property type="entry name" value="FERROCHELATASE"/>
    <property type="match status" value="1"/>
</dbReference>
<keyword evidence="4 9" id="KW-0408">Iron</keyword>